<name>A0ABD3CJQ3_9LAMI</name>
<protein>
    <recommendedName>
        <fullName evidence="1">F-box associated beta-propeller type 3 domain-containing protein</fullName>
    </recommendedName>
</protein>
<evidence type="ECO:0000313" key="3">
    <source>
        <dbReference type="Proteomes" id="UP001632038"/>
    </source>
</evidence>
<sequence length="410" mass="46681">MFIPMGPASKGIGMLFKVAQSISSKLRYNNKISNNSSSFHSIPKNLYDDQLGQQHVRVNMDKKLLLRRYETNEGSDVYYFSTLCTDNNGRSFSVKKNYCFTNHLHKHSYPSSIVGSCNGILCLADNYEKGNTVLWNPATDELKSLPPSSIECPSDAAYTKFTTRGFGFDARSEDYKVLRHVTNGLVYDDDSYKATIVQSELYSLKNDSWRPLVNPVKHPWPWSEIMYSTNGSCYWYAYDCVISFNFSDEVFSCLPLPGPRSSNYLFFDIDGSTLGLIVFSYYAPVRKRIDIWVWKSNEWCWSNVDSFMVEDVISPLGLWGRDKCFLQGANGQLLFFDLVTRELKALDMEEFSGAESLVSFEESTVSISKVTELHTEARKKQSGSKEKCSSNNFNVDVMKSRNLNNLQSSL</sequence>
<proteinExistence type="predicted"/>
<evidence type="ECO:0000313" key="2">
    <source>
        <dbReference type="EMBL" id="KAL3629186.1"/>
    </source>
</evidence>
<organism evidence="2 3">
    <name type="scientific">Castilleja foliolosa</name>
    <dbReference type="NCBI Taxonomy" id="1961234"/>
    <lineage>
        <taxon>Eukaryota</taxon>
        <taxon>Viridiplantae</taxon>
        <taxon>Streptophyta</taxon>
        <taxon>Embryophyta</taxon>
        <taxon>Tracheophyta</taxon>
        <taxon>Spermatophyta</taxon>
        <taxon>Magnoliopsida</taxon>
        <taxon>eudicotyledons</taxon>
        <taxon>Gunneridae</taxon>
        <taxon>Pentapetalae</taxon>
        <taxon>asterids</taxon>
        <taxon>lamiids</taxon>
        <taxon>Lamiales</taxon>
        <taxon>Orobanchaceae</taxon>
        <taxon>Pedicularideae</taxon>
        <taxon>Castillejinae</taxon>
        <taxon>Castilleja</taxon>
    </lineage>
</organism>
<dbReference type="PANTHER" id="PTHR31672">
    <property type="entry name" value="BNACNNG10540D PROTEIN"/>
    <property type="match status" value="1"/>
</dbReference>
<dbReference type="Pfam" id="PF08268">
    <property type="entry name" value="FBA_3"/>
    <property type="match status" value="1"/>
</dbReference>
<dbReference type="InterPro" id="IPR050796">
    <property type="entry name" value="SCF_F-box_component"/>
</dbReference>
<evidence type="ECO:0000259" key="1">
    <source>
        <dbReference type="Pfam" id="PF08268"/>
    </source>
</evidence>
<dbReference type="NCBIfam" id="TIGR01640">
    <property type="entry name" value="F_box_assoc_1"/>
    <property type="match status" value="1"/>
</dbReference>
<dbReference type="InterPro" id="IPR017451">
    <property type="entry name" value="F-box-assoc_interact_dom"/>
</dbReference>
<reference evidence="3" key="1">
    <citation type="journal article" date="2024" name="IScience">
        <title>Strigolactones Initiate the Formation of Haustorium-like Structures in Castilleja.</title>
        <authorList>
            <person name="Buerger M."/>
            <person name="Peterson D."/>
            <person name="Chory J."/>
        </authorList>
    </citation>
    <scope>NUCLEOTIDE SEQUENCE [LARGE SCALE GENOMIC DNA]</scope>
</reference>
<keyword evidence="3" id="KW-1185">Reference proteome</keyword>
<dbReference type="Proteomes" id="UP001632038">
    <property type="component" value="Unassembled WGS sequence"/>
</dbReference>
<gene>
    <name evidence="2" type="ORF">CASFOL_026408</name>
</gene>
<dbReference type="InterPro" id="IPR013187">
    <property type="entry name" value="F-box-assoc_dom_typ3"/>
</dbReference>
<accession>A0ABD3CJQ3</accession>
<comment type="caution">
    <text evidence="2">The sequence shown here is derived from an EMBL/GenBank/DDBJ whole genome shotgun (WGS) entry which is preliminary data.</text>
</comment>
<dbReference type="PANTHER" id="PTHR31672:SF13">
    <property type="entry name" value="F-BOX PROTEIN CPR30-LIKE"/>
    <property type="match status" value="1"/>
</dbReference>
<feature type="domain" description="F-box associated beta-propeller type 3" evidence="1">
    <location>
        <begin position="82"/>
        <end position="304"/>
    </location>
</feature>
<dbReference type="EMBL" id="JAVIJP010000034">
    <property type="protein sequence ID" value="KAL3629186.1"/>
    <property type="molecule type" value="Genomic_DNA"/>
</dbReference>
<dbReference type="AlphaFoldDB" id="A0ABD3CJQ3"/>